<dbReference type="AlphaFoldDB" id="A0A7W4YMH6"/>
<name>A0A7W4YMH6_9MICO</name>
<dbReference type="EMBL" id="JACHWQ010000001">
    <property type="protein sequence ID" value="MBB2975127.1"/>
    <property type="molecule type" value="Genomic_DNA"/>
</dbReference>
<keyword evidence="2" id="KW-1185">Reference proteome</keyword>
<reference evidence="1 2" key="1">
    <citation type="submission" date="2020-08" db="EMBL/GenBank/DDBJ databases">
        <title>Sequencing the genomes of 1000 actinobacteria strains.</title>
        <authorList>
            <person name="Klenk H.-P."/>
        </authorList>
    </citation>
    <scope>NUCLEOTIDE SEQUENCE [LARGE SCALE GENOMIC DNA]</scope>
    <source>
        <strain evidence="1 2">DSM 27099</strain>
    </source>
</reference>
<gene>
    <name evidence="1" type="ORF">FHX49_000668</name>
</gene>
<evidence type="ECO:0000313" key="1">
    <source>
        <dbReference type="EMBL" id="MBB2975127.1"/>
    </source>
</evidence>
<dbReference type="Proteomes" id="UP000529310">
    <property type="component" value="Unassembled WGS sequence"/>
</dbReference>
<accession>A0A7W4YMH6</accession>
<evidence type="ECO:0000313" key="2">
    <source>
        <dbReference type="Proteomes" id="UP000529310"/>
    </source>
</evidence>
<organism evidence="1 2">
    <name type="scientific">Microbacterium endophyticum</name>
    <dbReference type="NCBI Taxonomy" id="1526412"/>
    <lineage>
        <taxon>Bacteria</taxon>
        <taxon>Bacillati</taxon>
        <taxon>Actinomycetota</taxon>
        <taxon>Actinomycetes</taxon>
        <taxon>Micrococcales</taxon>
        <taxon>Microbacteriaceae</taxon>
        <taxon>Microbacterium</taxon>
    </lineage>
</organism>
<protein>
    <submittedName>
        <fullName evidence="1">Uncharacterized protein</fullName>
    </submittedName>
</protein>
<proteinExistence type="predicted"/>
<sequence length="36" mass="4096">MLLERCRRHDNYILSAWHISLPTSRPVSAACGSLKL</sequence>
<comment type="caution">
    <text evidence="1">The sequence shown here is derived from an EMBL/GenBank/DDBJ whole genome shotgun (WGS) entry which is preliminary data.</text>
</comment>